<evidence type="ECO:0000256" key="1">
    <source>
        <dbReference type="SAM" id="SignalP"/>
    </source>
</evidence>
<reference evidence="3" key="1">
    <citation type="journal article" date="2014" name="Int. J. Syst. Evol. Microbiol.">
        <title>Complete genome sequence of Corynebacterium casei LMG S-19264T (=DSM 44701T), isolated from a smear-ripened cheese.</title>
        <authorList>
            <consortium name="US DOE Joint Genome Institute (JGI-PGF)"/>
            <person name="Walter F."/>
            <person name="Albersmeier A."/>
            <person name="Kalinowski J."/>
            <person name="Ruckert C."/>
        </authorList>
    </citation>
    <scope>NUCLEOTIDE SEQUENCE</scope>
    <source>
        <strain evidence="3">CGMCC 1.15478</strain>
    </source>
</reference>
<dbReference type="EMBL" id="BMJH01000001">
    <property type="protein sequence ID" value="GGC54069.1"/>
    <property type="molecule type" value="Genomic_DNA"/>
</dbReference>
<evidence type="ECO:0000259" key="2">
    <source>
        <dbReference type="Pfam" id="PF18197"/>
    </source>
</evidence>
<comment type="caution">
    <text evidence="3">The sequence shown here is derived from an EMBL/GenBank/DDBJ whole genome shotgun (WGS) entry which is preliminary data.</text>
</comment>
<feature type="chain" id="PRO_5038404192" description="TTHB210-like domain-containing protein" evidence="1">
    <location>
        <begin position="26"/>
        <end position="270"/>
    </location>
</feature>
<proteinExistence type="predicted"/>
<dbReference type="Proteomes" id="UP000641514">
    <property type="component" value="Unassembled WGS sequence"/>
</dbReference>
<dbReference type="CDD" id="cd11669">
    <property type="entry name" value="TTHB210-like"/>
    <property type="match status" value="1"/>
</dbReference>
<dbReference type="PROSITE" id="PS51257">
    <property type="entry name" value="PROKAR_LIPOPROTEIN"/>
    <property type="match status" value="1"/>
</dbReference>
<accession>A0A916TZU2</accession>
<evidence type="ECO:0000313" key="4">
    <source>
        <dbReference type="Proteomes" id="UP000641514"/>
    </source>
</evidence>
<name>A0A916TZU2_9ACTN</name>
<dbReference type="RefSeq" id="WP_188669990.1">
    <property type="nucleotide sequence ID" value="NZ_BMJH01000001.1"/>
</dbReference>
<dbReference type="InterPro" id="IPR033786">
    <property type="entry name" value="TTHB210-like"/>
</dbReference>
<reference evidence="3" key="2">
    <citation type="submission" date="2020-09" db="EMBL/GenBank/DDBJ databases">
        <authorList>
            <person name="Sun Q."/>
            <person name="Zhou Y."/>
        </authorList>
    </citation>
    <scope>NUCLEOTIDE SEQUENCE</scope>
    <source>
        <strain evidence="3">CGMCC 1.15478</strain>
    </source>
</reference>
<gene>
    <name evidence="3" type="ORF">GCM10011410_03000</name>
</gene>
<evidence type="ECO:0000313" key="3">
    <source>
        <dbReference type="EMBL" id="GGC54069.1"/>
    </source>
</evidence>
<feature type="signal peptide" evidence="1">
    <location>
        <begin position="1"/>
        <end position="25"/>
    </location>
</feature>
<protein>
    <recommendedName>
        <fullName evidence="2">TTHB210-like domain-containing protein</fullName>
    </recommendedName>
</protein>
<sequence length="270" mass="29438">MYLSHPRRIISILAACGMTFALTTACGSDDTTDGVHYGQPEQVGEGEARTYVVVDDDGAPTEVGVRITENALTGLPDSPEGPPPVWILDLPDEASDTVFDHVSLDWASHGHEPPGLFDVPHFDVHFYMVSEDAIDAISPADPDFASKAENLPEDRYIPAGYVVPPGPPVSAQAVPNMGVHWVDSADPLVPGEYEFESTLIMGTWDGDLIFVEPMVTHEFLLQKETRTTDIPQPEAYQMSGYFPTTYTVSYDADTGEHLITLGGLEWREAS</sequence>
<dbReference type="InterPro" id="IPR040832">
    <property type="entry name" value="TTHB210-like_dom"/>
</dbReference>
<dbReference type="Pfam" id="PF18197">
    <property type="entry name" value="TTHB210-like"/>
    <property type="match status" value="1"/>
</dbReference>
<feature type="domain" description="TTHB210-like" evidence="2">
    <location>
        <begin position="55"/>
        <end position="106"/>
    </location>
</feature>
<dbReference type="AlphaFoldDB" id="A0A916TZU2"/>
<keyword evidence="4" id="KW-1185">Reference proteome</keyword>
<keyword evidence="1" id="KW-0732">Signal</keyword>
<organism evidence="3 4">
    <name type="scientific">Hoyosella rhizosphaerae</name>
    <dbReference type="NCBI Taxonomy" id="1755582"/>
    <lineage>
        <taxon>Bacteria</taxon>
        <taxon>Bacillati</taxon>
        <taxon>Actinomycetota</taxon>
        <taxon>Actinomycetes</taxon>
        <taxon>Mycobacteriales</taxon>
        <taxon>Hoyosellaceae</taxon>
        <taxon>Hoyosella</taxon>
    </lineage>
</organism>